<dbReference type="Pfam" id="PF03969">
    <property type="entry name" value="AFG1_ATPase"/>
    <property type="match status" value="1"/>
</dbReference>
<evidence type="ECO:0000256" key="2">
    <source>
        <dbReference type="ARBA" id="ARBA00022741"/>
    </source>
</evidence>
<dbReference type="Proteomes" id="UP001182556">
    <property type="component" value="Unassembled WGS sequence"/>
</dbReference>
<feature type="compositionally biased region" description="Low complexity" evidence="4">
    <location>
        <begin position="70"/>
        <end position="81"/>
    </location>
</feature>
<dbReference type="GO" id="GO:0016887">
    <property type="term" value="F:ATP hydrolysis activity"/>
    <property type="evidence" value="ECO:0007669"/>
    <property type="project" value="InterPro"/>
</dbReference>
<dbReference type="SUPFAM" id="SSF52540">
    <property type="entry name" value="P-loop containing nucleoside triphosphate hydrolases"/>
    <property type="match status" value="1"/>
</dbReference>
<organism evidence="5 6">
    <name type="scientific">Papiliotrema laurentii</name>
    <name type="common">Cryptococcus laurentii</name>
    <dbReference type="NCBI Taxonomy" id="5418"/>
    <lineage>
        <taxon>Eukaryota</taxon>
        <taxon>Fungi</taxon>
        <taxon>Dikarya</taxon>
        <taxon>Basidiomycota</taxon>
        <taxon>Agaricomycotina</taxon>
        <taxon>Tremellomycetes</taxon>
        <taxon>Tremellales</taxon>
        <taxon>Rhynchogastremaceae</taxon>
        <taxon>Papiliotrema</taxon>
    </lineage>
</organism>
<proteinExistence type="inferred from homology"/>
<evidence type="ECO:0000256" key="4">
    <source>
        <dbReference type="SAM" id="MobiDB-lite"/>
    </source>
</evidence>
<dbReference type="NCBIfam" id="NF040713">
    <property type="entry name" value="ZapE"/>
    <property type="match status" value="1"/>
</dbReference>
<evidence type="ECO:0000313" key="5">
    <source>
        <dbReference type="EMBL" id="KAK1923626.1"/>
    </source>
</evidence>
<dbReference type="InterPro" id="IPR027417">
    <property type="entry name" value="P-loop_NTPase"/>
</dbReference>
<comment type="caution">
    <text evidence="5">The sequence shown here is derived from an EMBL/GenBank/DDBJ whole genome shotgun (WGS) entry which is preliminary data.</text>
</comment>
<dbReference type="Gene3D" id="3.40.50.300">
    <property type="entry name" value="P-loop containing nucleotide triphosphate hydrolases"/>
    <property type="match status" value="1"/>
</dbReference>
<feature type="region of interest" description="Disordered" evidence="4">
    <location>
        <begin position="644"/>
        <end position="710"/>
    </location>
</feature>
<accession>A0AAD9CX10</accession>
<evidence type="ECO:0000313" key="6">
    <source>
        <dbReference type="Proteomes" id="UP001182556"/>
    </source>
</evidence>
<dbReference type="GO" id="GO:0005524">
    <property type="term" value="F:ATP binding"/>
    <property type="evidence" value="ECO:0007669"/>
    <property type="project" value="UniProtKB-KW"/>
</dbReference>
<keyword evidence="3" id="KW-0067">ATP-binding</keyword>
<dbReference type="PANTHER" id="PTHR12169">
    <property type="entry name" value="ATPASE N2B"/>
    <property type="match status" value="1"/>
</dbReference>
<reference evidence="5" key="1">
    <citation type="submission" date="2023-02" db="EMBL/GenBank/DDBJ databases">
        <title>Identification and recombinant expression of a fungal hydrolase from Papiliotrema laurentii that hydrolyzes apple cutin and clears colloidal polyester polyurethane.</title>
        <authorList>
            <consortium name="DOE Joint Genome Institute"/>
            <person name="Roman V.A."/>
            <person name="Bojanowski C."/>
            <person name="Crable B.R."/>
            <person name="Wagner D.N."/>
            <person name="Hung C.S."/>
            <person name="Nadeau L.J."/>
            <person name="Schratz L."/>
            <person name="Haridas S."/>
            <person name="Pangilinan J."/>
            <person name="Lipzen A."/>
            <person name="Na H."/>
            <person name="Yan M."/>
            <person name="Ng V."/>
            <person name="Grigoriev I.V."/>
            <person name="Spatafora J.W."/>
            <person name="Barlow D."/>
            <person name="Biffinger J."/>
            <person name="Kelley-Loughnane N."/>
            <person name="Varaljay V.A."/>
            <person name="Crookes-Goodson W.J."/>
        </authorList>
    </citation>
    <scope>NUCLEOTIDE SEQUENCE</scope>
    <source>
        <strain evidence="5">5307AH</strain>
    </source>
</reference>
<dbReference type="EMBL" id="JAODAN010000006">
    <property type="protein sequence ID" value="KAK1923626.1"/>
    <property type="molecule type" value="Genomic_DNA"/>
</dbReference>
<keyword evidence="2" id="KW-0547">Nucleotide-binding</keyword>
<dbReference type="GO" id="GO:0005739">
    <property type="term" value="C:mitochondrion"/>
    <property type="evidence" value="ECO:0007669"/>
    <property type="project" value="TreeGrafter"/>
</dbReference>
<dbReference type="InterPro" id="IPR005654">
    <property type="entry name" value="ATPase_AFG1-like"/>
</dbReference>
<evidence type="ECO:0000256" key="1">
    <source>
        <dbReference type="ARBA" id="ARBA00010322"/>
    </source>
</evidence>
<gene>
    <name evidence="5" type="ORF">DB88DRAFT_464759</name>
</gene>
<dbReference type="PANTHER" id="PTHR12169:SF2">
    <property type="entry name" value="AFG1P"/>
    <property type="match status" value="1"/>
</dbReference>
<sequence>MLHWGGWIMIPHRAVHYTQTIRSALHTRLSSQGRILRSHGRIVDLGSARFLSTSRVVVNTGRIENDSRVSASSHPHHSSSPSPLPSPSGQSIAPQDLLEIYRGHVAQGRLTWDDEQVRTVMKLRHLYDELEGYSPPLDLVAKLTSYAPSAAKRASLQAKKAGWWDAKGKAAEVFGLDPAEKALVRVLSGEEEIVNLTTPKGIMLTGPPGTGKSMVLSLFFDSLPTSHKRRWHYHAFTLWLYRQVFVEMERRRLEARPGAKVENMEKAAKKGWKSVFAGGRWEDDDGSWDAEVEAYDRVETIPFIVARRMILQYHILYFDEMQLVDASSAALLRDVLSWYWRLGGVIITCSNRVPDDLYHHGVQKERMAGFLDSLKARCEVVELDGGRDWRNGVDGQRSGDRVKWFVGDQDGFEATWREATAGHQVGPLDIGVYGRRLHVPHAAGGACRMTFEELCEQPLGAADYISLASTFDTFFIDAVPVLYLRNKNEARRLINLIDALYESRCQLFVSSVSPLESLFFPDAVQLPEEEQSEDGKSAPEFFDHSQSNESIMAAEALSETLHAAAHPNVSVYNPGERAAREKREAKESKTAGSFGVLGIWTGEDERFAYKRAVSRMREMTTSPSYAQEAWIPVTSDVRIWESSLSPAAKAPPPKSFPSSKSPKPDELEQGDFASEAGYSRPGLLQKPAEADQADDPAAAARHQLGSRVGAPVIQEKHMWGVVEGWGEKAGKWGKGAKAFKGK</sequence>
<feature type="region of interest" description="Disordered" evidence="4">
    <location>
        <begin position="66"/>
        <end position="91"/>
    </location>
</feature>
<protein>
    <submittedName>
        <fullName evidence="5">AFG1-like ATPase-domain-containing protein</fullName>
    </submittedName>
</protein>
<name>A0AAD9CX10_PAPLA</name>
<evidence type="ECO:0000256" key="3">
    <source>
        <dbReference type="ARBA" id="ARBA00022840"/>
    </source>
</evidence>
<dbReference type="AlphaFoldDB" id="A0AAD9CX10"/>
<comment type="similarity">
    <text evidence="1">Belongs to the AFG1 ATPase family.</text>
</comment>
<keyword evidence="6" id="KW-1185">Reference proteome</keyword>